<sequence>MAIDNYSTKLGWIEPISVTTHSTLFGFSLWTRDTKLIHLAMTPETITTIANYSEAMVGSLGVAMSITSHGSTKLSIRPSMSVNRNSSLRLFGNGSIQFCGSPTDIETLFSAAQMAETVASDRKGRVGHRGPRAPRETREAEVSLASLEYKVPRVPKASLASKVHGVIRVRRGYKGRTVKEISGMTMIMAFGCRLILGTMCLTRSGLSKLQLERGCAIVSDAFEHSIGKWPFLVAHNGSA</sequence>
<evidence type="ECO:0000313" key="2">
    <source>
        <dbReference type="Proteomes" id="UP000236621"/>
    </source>
</evidence>
<dbReference type="AlphaFoldDB" id="A0A2K3QCX0"/>
<dbReference type="EMBL" id="NRSZ01000764">
    <property type="protein sequence ID" value="PNY25377.1"/>
    <property type="molecule type" value="Genomic_DNA"/>
</dbReference>
<protein>
    <submittedName>
        <fullName evidence="1">Uncharacterized protein</fullName>
    </submittedName>
</protein>
<organism evidence="1 2">
    <name type="scientific">Tolypocladium capitatum</name>
    <dbReference type="NCBI Taxonomy" id="45235"/>
    <lineage>
        <taxon>Eukaryota</taxon>
        <taxon>Fungi</taxon>
        <taxon>Dikarya</taxon>
        <taxon>Ascomycota</taxon>
        <taxon>Pezizomycotina</taxon>
        <taxon>Sordariomycetes</taxon>
        <taxon>Hypocreomycetidae</taxon>
        <taxon>Hypocreales</taxon>
        <taxon>Ophiocordycipitaceae</taxon>
        <taxon>Tolypocladium</taxon>
    </lineage>
</organism>
<gene>
    <name evidence="1" type="ORF">TCAP_04683</name>
</gene>
<comment type="caution">
    <text evidence="1">The sequence shown here is derived from an EMBL/GenBank/DDBJ whole genome shotgun (WGS) entry which is preliminary data.</text>
</comment>
<keyword evidence="2" id="KW-1185">Reference proteome</keyword>
<evidence type="ECO:0000313" key="1">
    <source>
        <dbReference type="EMBL" id="PNY25377.1"/>
    </source>
</evidence>
<name>A0A2K3QCX0_9HYPO</name>
<dbReference type="OrthoDB" id="5430122at2759"/>
<proteinExistence type="predicted"/>
<feature type="non-terminal residue" evidence="1">
    <location>
        <position position="239"/>
    </location>
</feature>
<accession>A0A2K3QCX0</accession>
<dbReference type="Proteomes" id="UP000236621">
    <property type="component" value="Unassembled WGS sequence"/>
</dbReference>
<reference evidence="1 2" key="1">
    <citation type="submission" date="2017-08" db="EMBL/GenBank/DDBJ databases">
        <title>Harnessing the power of phylogenomics to disentangle the directionality and signatures of interkingdom host jumping in the parasitic fungal genus Tolypocladium.</title>
        <authorList>
            <person name="Quandt C.A."/>
            <person name="Patterson W."/>
            <person name="Spatafora J.W."/>
        </authorList>
    </citation>
    <scope>NUCLEOTIDE SEQUENCE [LARGE SCALE GENOMIC DNA]</scope>
    <source>
        <strain evidence="1 2">CBS 113982</strain>
    </source>
</reference>